<dbReference type="EMBL" id="CABR01000108">
    <property type="protein sequence ID" value="CBI10830.1"/>
    <property type="molecule type" value="Genomic_DNA"/>
</dbReference>
<gene>
    <name evidence="1" type="ORF">CARN7_1629</name>
</gene>
<dbReference type="AlphaFoldDB" id="E6QU92"/>
<proteinExistence type="predicted"/>
<sequence>MTENDLKDLEKAVKLLENPGIGTKIAAVVGTPIEKAIALLPRKATETIGSAAQKAVYGALKLSLKTLHHYDPGSDGEPPKASNGWHMAATAATGAIGGAFGLLALSIELPISTTIMMRSIADVARSEGADMHDLQTQLECVQVLAFGGPSDKNNAVEIGYFIAREAMSKAVSEAAAHIAKNGLQKEISPVIVRLITQITERYTLNVTEKTAAQLIPVIGAIGGALINTAFIDHFQNMARGHFSIRRLERKYGSEFVHQKYGEFKASSC</sequence>
<evidence type="ECO:0008006" key="2">
    <source>
        <dbReference type="Google" id="ProtNLM"/>
    </source>
</evidence>
<reference evidence="1" key="1">
    <citation type="submission" date="2009-10" db="EMBL/GenBank/DDBJ databases">
        <title>Diversity of trophic interactions inside an arsenic-rich microbial ecosystem.</title>
        <authorList>
            <person name="Bertin P.N."/>
            <person name="Heinrich-Salmeron A."/>
            <person name="Pelletier E."/>
            <person name="Goulhen-Chollet F."/>
            <person name="Arsene-Ploetze F."/>
            <person name="Gallien S."/>
            <person name="Calteau A."/>
            <person name="Vallenet D."/>
            <person name="Casiot C."/>
            <person name="Chane-Woon-Ming B."/>
            <person name="Giloteaux L."/>
            <person name="Barakat M."/>
            <person name="Bonnefoy V."/>
            <person name="Bruneel O."/>
            <person name="Chandler M."/>
            <person name="Cleiss J."/>
            <person name="Duran R."/>
            <person name="Elbaz-Poulichet F."/>
            <person name="Fonknechten N."/>
            <person name="Lauga B."/>
            <person name="Mornico D."/>
            <person name="Ortet P."/>
            <person name="Schaeffer C."/>
            <person name="Siguier P."/>
            <person name="Alexander Thil Smith A."/>
            <person name="Van Dorsselaer A."/>
            <person name="Weissenbach J."/>
            <person name="Medigue C."/>
            <person name="Le Paslier D."/>
        </authorList>
    </citation>
    <scope>NUCLEOTIDE SEQUENCE</scope>
</reference>
<accession>E6QU92</accession>
<dbReference type="PANTHER" id="PTHR41260:SF1">
    <property type="entry name" value="PROTEIN ECSC"/>
    <property type="match status" value="1"/>
</dbReference>
<evidence type="ECO:0000313" key="1">
    <source>
        <dbReference type="EMBL" id="CBI10830.1"/>
    </source>
</evidence>
<name>E6QU92_9ZZZZ</name>
<organism evidence="1">
    <name type="scientific">mine drainage metagenome</name>
    <dbReference type="NCBI Taxonomy" id="410659"/>
    <lineage>
        <taxon>unclassified sequences</taxon>
        <taxon>metagenomes</taxon>
        <taxon>ecological metagenomes</taxon>
    </lineage>
</organism>
<dbReference type="Pfam" id="PF12787">
    <property type="entry name" value="EcsC"/>
    <property type="match status" value="1"/>
</dbReference>
<dbReference type="InterPro" id="IPR024787">
    <property type="entry name" value="EcsC"/>
</dbReference>
<comment type="caution">
    <text evidence="1">The sequence shown here is derived from an EMBL/GenBank/DDBJ whole genome shotgun (WGS) entry which is preliminary data.</text>
</comment>
<protein>
    <recommendedName>
        <fullName evidence="2">EcsC protein family protein</fullName>
    </recommendedName>
</protein>
<dbReference type="PANTHER" id="PTHR41260">
    <property type="entry name" value="PROTEIN ECSC"/>
    <property type="match status" value="1"/>
</dbReference>